<keyword evidence="1" id="KW-0812">Transmembrane</keyword>
<accession>A0AAX6E600</accession>
<keyword evidence="1" id="KW-0472">Membrane</keyword>
<protein>
    <submittedName>
        <fullName evidence="2">Calmodulin-binding transcription activator 1 isoform X1</fullName>
    </submittedName>
</protein>
<keyword evidence="3" id="KW-1185">Reference proteome</keyword>
<keyword evidence="1" id="KW-1133">Transmembrane helix</keyword>
<sequence length="68" mass="7776">MNSTFCVNMLEIVKVVSSLLNSRVSFHAVHFMSCPFLCLLVINLNLEIVRSGLVRFFSLIYVSLSYFL</sequence>
<dbReference type="Proteomes" id="UP001140949">
    <property type="component" value="Unassembled WGS sequence"/>
</dbReference>
<proteinExistence type="predicted"/>
<organism evidence="2 3">
    <name type="scientific">Iris pallida</name>
    <name type="common">Sweet iris</name>
    <dbReference type="NCBI Taxonomy" id="29817"/>
    <lineage>
        <taxon>Eukaryota</taxon>
        <taxon>Viridiplantae</taxon>
        <taxon>Streptophyta</taxon>
        <taxon>Embryophyta</taxon>
        <taxon>Tracheophyta</taxon>
        <taxon>Spermatophyta</taxon>
        <taxon>Magnoliopsida</taxon>
        <taxon>Liliopsida</taxon>
        <taxon>Asparagales</taxon>
        <taxon>Iridaceae</taxon>
        <taxon>Iridoideae</taxon>
        <taxon>Irideae</taxon>
        <taxon>Iris</taxon>
    </lineage>
</organism>
<gene>
    <name evidence="2" type="ORF">M6B38_207110</name>
</gene>
<reference evidence="2" key="2">
    <citation type="submission" date="2023-04" db="EMBL/GenBank/DDBJ databases">
        <authorList>
            <person name="Bruccoleri R.E."/>
            <person name="Oakeley E.J."/>
            <person name="Faust A.-M."/>
            <person name="Dessus-Babus S."/>
            <person name="Altorfer M."/>
            <person name="Burckhardt D."/>
            <person name="Oertli M."/>
            <person name="Naumann U."/>
            <person name="Petersen F."/>
            <person name="Wong J."/>
        </authorList>
    </citation>
    <scope>NUCLEOTIDE SEQUENCE</scope>
    <source>
        <strain evidence="2">GSM-AAB239-AS_SAM_17_03QT</strain>
        <tissue evidence="2">Leaf</tissue>
    </source>
</reference>
<reference evidence="2" key="1">
    <citation type="journal article" date="2023" name="GigaByte">
        <title>Genome assembly of the bearded iris, Iris pallida Lam.</title>
        <authorList>
            <person name="Bruccoleri R.E."/>
            <person name="Oakeley E.J."/>
            <person name="Faust A.M.E."/>
            <person name="Altorfer M."/>
            <person name="Dessus-Babus S."/>
            <person name="Burckhardt D."/>
            <person name="Oertli M."/>
            <person name="Naumann U."/>
            <person name="Petersen F."/>
            <person name="Wong J."/>
        </authorList>
    </citation>
    <scope>NUCLEOTIDE SEQUENCE</scope>
    <source>
        <strain evidence="2">GSM-AAB239-AS_SAM_17_03QT</strain>
    </source>
</reference>
<feature type="transmembrane region" description="Helical" evidence="1">
    <location>
        <begin position="24"/>
        <end position="42"/>
    </location>
</feature>
<comment type="caution">
    <text evidence="2">The sequence shown here is derived from an EMBL/GenBank/DDBJ whole genome shotgun (WGS) entry which is preliminary data.</text>
</comment>
<evidence type="ECO:0000313" key="2">
    <source>
        <dbReference type="EMBL" id="KAJ6799537.1"/>
    </source>
</evidence>
<dbReference type="AlphaFoldDB" id="A0AAX6E600"/>
<evidence type="ECO:0000313" key="3">
    <source>
        <dbReference type="Proteomes" id="UP001140949"/>
    </source>
</evidence>
<name>A0AAX6E600_IRIPA</name>
<dbReference type="EMBL" id="JANAVB010039684">
    <property type="protein sequence ID" value="KAJ6799537.1"/>
    <property type="molecule type" value="Genomic_DNA"/>
</dbReference>
<evidence type="ECO:0000256" key="1">
    <source>
        <dbReference type="SAM" id="Phobius"/>
    </source>
</evidence>